<reference evidence="3 4" key="1">
    <citation type="submission" date="2020-08" db="EMBL/GenBank/DDBJ databases">
        <title>Bridging the membrane lipid divide: bacteria of the FCB group superphylum have the potential to synthesize archaeal ether lipids.</title>
        <authorList>
            <person name="Villanueva L."/>
            <person name="Von Meijenfeldt F.A.B."/>
            <person name="Westbye A.B."/>
            <person name="Yadav S."/>
            <person name="Hopmans E.C."/>
            <person name="Dutilh B.E."/>
            <person name="Sinninghe Damste J.S."/>
        </authorList>
    </citation>
    <scope>NUCLEOTIDE SEQUENCE [LARGE SCALE GENOMIC DNA]</scope>
    <source>
        <strain evidence="3">NIOZ-UU27</strain>
    </source>
</reference>
<proteinExistence type="predicted"/>
<evidence type="ECO:0000313" key="4">
    <source>
        <dbReference type="Proteomes" id="UP000650524"/>
    </source>
</evidence>
<dbReference type="AlphaFoldDB" id="A0A8J6MZ59"/>
<dbReference type="InterPro" id="IPR001638">
    <property type="entry name" value="Solute-binding_3/MltF_N"/>
</dbReference>
<keyword evidence="1" id="KW-0732">Signal</keyword>
<dbReference type="Gene3D" id="3.40.190.10">
    <property type="entry name" value="Periplasmic binding protein-like II"/>
    <property type="match status" value="2"/>
</dbReference>
<evidence type="ECO:0000256" key="1">
    <source>
        <dbReference type="ARBA" id="ARBA00022729"/>
    </source>
</evidence>
<accession>A0A8J6MZ59</accession>
<protein>
    <submittedName>
        <fullName evidence="3">Transporter substrate-binding domain-containing protein</fullName>
    </submittedName>
</protein>
<dbReference type="PANTHER" id="PTHR35936">
    <property type="entry name" value="MEMBRANE-BOUND LYTIC MUREIN TRANSGLYCOSYLASE F"/>
    <property type="match status" value="1"/>
</dbReference>
<sequence length="274" mass="31646">MLSPRYLMILAVFILMPAEAFPDTILLKADTWCPYNCALDARQPGYTIEIAKRIFEKTGHKFKYEIAPWSRALKLVKEDDITAVVGVTRNEAPALIFPEQEFGISDIHFFKRKGFDWVFAGIGSLKTVRVGIMGDYEYGKELDEYFKKYRNTKKVQSIKSKEPLVLNIRKLLKDRIDVIPEDKAVFIYTASSMGVWDKIQDAGVDPINSKEALEESKLYIAFSPTNPKSKQYARLITDGIEQMRLSGELKEILAKYKLTDWREDYKDVIEKYEK</sequence>
<feature type="domain" description="Solute-binding protein family 3/N-terminal" evidence="2">
    <location>
        <begin position="31"/>
        <end position="256"/>
    </location>
</feature>
<dbReference type="Pfam" id="PF00497">
    <property type="entry name" value="SBP_bac_3"/>
    <property type="match status" value="1"/>
</dbReference>
<dbReference type="Proteomes" id="UP000650524">
    <property type="component" value="Unassembled WGS sequence"/>
</dbReference>
<dbReference type="SUPFAM" id="SSF53850">
    <property type="entry name" value="Periplasmic binding protein-like II"/>
    <property type="match status" value="1"/>
</dbReference>
<evidence type="ECO:0000259" key="2">
    <source>
        <dbReference type="Pfam" id="PF00497"/>
    </source>
</evidence>
<name>A0A8J6MZ59_9DELT</name>
<comment type="caution">
    <text evidence="3">The sequence shown here is derived from an EMBL/GenBank/DDBJ whole genome shotgun (WGS) entry which is preliminary data.</text>
</comment>
<gene>
    <name evidence="3" type="ORF">H8E19_04405</name>
</gene>
<dbReference type="PANTHER" id="PTHR35936:SF25">
    <property type="entry name" value="ABC TRANSPORTER SUBSTRATE-BINDING PROTEIN"/>
    <property type="match status" value="1"/>
</dbReference>
<evidence type="ECO:0000313" key="3">
    <source>
        <dbReference type="EMBL" id="MBC8176626.1"/>
    </source>
</evidence>
<organism evidence="3 4">
    <name type="scientific">Candidatus Desulfacyla euxinica</name>
    <dbReference type="NCBI Taxonomy" id="2841693"/>
    <lineage>
        <taxon>Bacteria</taxon>
        <taxon>Deltaproteobacteria</taxon>
        <taxon>Candidatus Desulfacyla</taxon>
    </lineage>
</organism>
<dbReference type="EMBL" id="JACNJD010000148">
    <property type="protein sequence ID" value="MBC8176626.1"/>
    <property type="molecule type" value="Genomic_DNA"/>
</dbReference>